<keyword evidence="3" id="KW-1003">Cell membrane</keyword>
<dbReference type="Pfam" id="PF12796">
    <property type="entry name" value="Ank_2"/>
    <property type="match status" value="1"/>
</dbReference>
<feature type="region of interest" description="Disordered" evidence="7">
    <location>
        <begin position="538"/>
        <end position="562"/>
    </location>
</feature>
<keyword evidence="4" id="KW-0677">Repeat</keyword>
<dbReference type="PROSITE" id="PS50330">
    <property type="entry name" value="UIM"/>
    <property type="match status" value="2"/>
</dbReference>
<dbReference type="SMART" id="SM00726">
    <property type="entry name" value="UIM"/>
    <property type="match status" value="3"/>
</dbReference>
<dbReference type="InterPro" id="IPR021832">
    <property type="entry name" value="ANKRD13"/>
</dbReference>
<dbReference type="GO" id="GO:0005770">
    <property type="term" value="C:late endosome"/>
    <property type="evidence" value="ECO:0007669"/>
    <property type="project" value="UniProtKB-SubCell"/>
</dbReference>
<dbReference type="SMART" id="SM00248">
    <property type="entry name" value="ANK"/>
    <property type="match status" value="3"/>
</dbReference>
<dbReference type="Pfam" id="PF11904">
    <property type="entry name" value="ANKRD13_C"/>
    <property type="match status" value="1"/>
</dbReference>
<dbReference type="Pfam" id="PF02809">
    <property type="entry name" value="UIM"/>
    <property type="match status" value="4"/>
</dbReference>
<dbReference type="VEuPathDB" id="VectorBase:LLONM1_006802"/>
<evidence type="ECO:0000313" key="9">
    <source>
        <dbReference type="EMBL" id="MBC1172194.1"/>
    </source>
</evidence>
<comment type="function">
    <text evidence="6">Ubiquitin-binding protein that specifically recognizes and binds 'Lys-63'-linked ubiquitin. Does not bind 'Lys-48'-linked ubiquitin. Positively regulates the internalization of ligand-activated EGFR by binding to the Ub moiety of ubiquitinated EGFR at the cell membrane.</text>
</comment>
<evidence type="ECO:0000256" key="1">
    <source>
        <dbReference type="ARBA" id="ARBA00004236"/>
    </source>
</evidence>
<protein>
    <submittedName>
        <fullName evidence="9">Putative gpcr-chaperone</fullName>
    </submittedName>
</protein>
<sequence>MKTLEEIKKHYPLHWLIWMDEHEALSEALKEEKYDLEKLDPRGRTPLMLAVRLCHLKCIKILVTRVDTNIECDGWSLVQEATCTGDPAILTAILEVRDLQRHIQRQTHVPLLLQRLHDAPDFYVEMKWEFTTWVPLMSRLCPSDTYRIYKRGSNVRIDTTLLGFDHASWQRGRRSYIFKGQPEMATMIELNHDTREAAMEYIRGVDETIESITPSEESIVARLQTPVTSNNVDMEKISFERNKTGIWGWRSEKNEAVNGYECKVYSATNVEFITRTRTEHLAEQHQAKSTKRNLPLQSLFGVVSDDVLLNDPPGEVIDDGPAAAAAAPNFTPPFISPEEYFSEDVDLGGRDVGRPKRITTKVQKFKANLWLSEDFPIKLQEQVIPILDLMSTIMSPHVTKLKDFITMQLPSGFPIKVEIPLFHVMNACVTFGNVFGMETPVPNVSQIDEENRITCLVDDQCFQIPPDYDKNGGEYMRNVTRMQDEDDLLQFAIQQSLIESGSENDQVDIWEALRAQRPLTPGALSDEDSQLQRALHESLNVGKSSNTPDGDSTSSSTSIDPDLAMAIRLSQEEQDEIQRQQAHELEMLEKAIKLSMEEK</sequence>
<evidence type="ECO:0000256" key="2">
    <source>
        <dbReference type="ARBA" id="ARBA00004603"/>
    </source>
</evidence>
<keyword evidence="5" id="KW-0472">Membrane</keyword>
<dbReference type="InterPro" id="IPR036770">
    <property type="entry name" value="Ankyrin_rpt-contain_sf"/>
</dbReference>
<dbReference type="PANTHER" id="PTHR12447">
    <property type="entry name" value="ANKYRIN REPEAT DOMAIN-CONTAINING PROTEIN 13"/>
    <property type="match status" value="1"/>
</dbReference>
<dbReference type="GO" id="GO:0005886">
    <property type="term" value="C:plasma membrane"/>
    <property type="evidence" value="ECO:0007669"/>
    <property type="project" value="UniProtKB-SubCell"/>
</dbReference>
<dbReference type="SUPFAM" id="SSF48403">
    <property type="entry name" value="Ankyrin repeat"/>
    <property type="match status" value="1"/>
</dbReference>
<dbReference type="Gene3D" id="1.25.40.20">
    <property type="entry name" value="Ankyrin repeat-containing domain"/>
    <property type="match status" value="1"/>
</dbReference>
<evidence type="ECO:0000256" key="3">
    <source>
        <dbReference type="ARBA" id="ARBA00022475"/>
    </source>
</evidence>
<proteinExistence type="predicted"/>
<feature type="domain" description="Ankyrin repeat" evidence="8">
    <location>
        <begin position="156"/>
        <end position="468"/>
    </location>
</feature>
<name>A0A7G3AK19_LUTLO</name>
<feature type="compositionally biased region" description="Low complexity" evidence="7">
    <location>
        <begin position="544"/>
        <end position="562"/>
    </location>
</feature>
<accession>A0A7G3AK19</accession>
<dbReference type="InterPro" id="IPR055285">
    <property type="entry name" value="ANKRD13_C"/>
</dbReference>
<evidence type="ECO:0000256" key="6">
    <source>
        <dbReference type="ARBA" id="ARBA00024956"/>
    </source>
</evidence>
<comment type="subcellular location">
    <subcellularLocation>
        <location evidence="1">Cell membrane</location>
    </subcellularLocation>
    <subcellularLocation>
        <location evidence="2">Late endosome</location>
    </subcellularLocation>
</comment>
<dbReference type="InterPro" id="IPR002110">
    <property type="entry name" value="Ankyrin_rpt"/>
</dbReference>
<evidence type="ECO:0000256" key="4">
    <source>
        <dbReference type="ARBA" id="ARBA00022737"/>
    </source>
</evidence>
<evidence type="ECO:0000259" key="8">
    <source>
        <dbReference type="Pfam" id="PF11904"/>
    </source>
</evidence>
<dbReference type="InterPro" id="IPR003903">
    <property type="entry name" value="UIM_dom"/>
</dbReference>
<dbReference type="Gene3D" id="6.10.250.1800">
    <property type="match status" value="1"/>
</dbReference>
<dbReference type="AlphaFoldDB" id="A0A7G3AK19"/>
<reference evidence="9" key="1">
    <citation type="journal article" date="2020" name="BMC">
        <title>Leishmania infection induces a limited differential gene expression in the sand fly midgut.</title>
        <authorList>
            <person name="Coutinho-Abreu I.V."/>
            <person name="Serafim T.D."/>
            <person name="Meneses C."/>
            <person name="Kamhawi S."/>
            <person name="Oliveira F."/>
            <person name="Valenzuela J.G."/>
        </authorList>
    </citation>
    <scope>NUCLEOTIDE SEQUENCE</scope>
    <source>
        <strain evidence="9">Jacobina</strain>
        <tissue evidence="9">Midgut</tissue>
    </source>
</reference>
<dbReference type="PANTHER" id="PTHR12447:SF31">
    <property type="entry name" value="LD31969P"/>
    <property type="match status" value="1"/>
</dbReference>
<dbReference type="RefSeq" id="XP_055693789.1">
    <property type="nucleotide sequence ID" value="XM_055837814.1"/>
</dbReference>
<dbReference type="GeneID" id="129796094"/>
<evidence type="ECO:0000256" key="7">
    <source>
        <dbReference type="SAM" id="MobiDB-lite"/>
    </source>
</evidence>
<organism evidence="9">
    <name type="scientific">Lutzomyia longipalpis</name>
    <name type="common">Sand fly</name>
    <dbReference type="NCBI Taxonomy" id="7200"/>
    <lineage>
        <taxon>Eukaryota</taxon>
        <taxon>Metazoa</taxon>
        <taxon>Ecdysozoa</taxon>
        <taxon>Arthropoda</taxon>
        <taxon>Hexapoda</taxon>
        <taxon>Insecta</taxon>
        <taxon>Pterygota</taxon>
        <taxon>Neoptera</taxon>
        <taxon>Endopterygota</taxon>
        <taxon>Diptera</taxon>
        <taxon>Nematocera</taxon>
        <taxon>Psychodoidea</taxon>
        <taxon>Psychodidae</taxon>
        <taxon>Lutzomyia</taxon>
        <taxon>Lutzomyia</taxon>
    </lineage>
</organism>
<dbReference type="EMBL" id="GITU01003491">
    <property type="protein sequence ID" value="MBC1172194.1"/>
    <property type="molecule type" value="Transcribed_RNA"/>
</dbReference>
<evidence type="ECO:0000256" key="5">
    <source>
        <dbReference type="ARBA" id="ARBA00023136"/>
    </source>
</evidence>